<name>A0ABY6DHD7_9NEIS</name>
<feature type="transmembrane region" description="Helical" evidence="1">
    <location>
        <begin position="154"/>
        <end position="174"/>
    </location>
</feature>
<proteinExistence type="predicted"/>
<dbReference type="RefSeq" id="WP_263123004.1">
    <property type="nucleotide sequence ID" value="NZ_CP106753.1"/>
</dbReference>
<feature type="signal peptide" evidence="2">
    <location>
        <begin position="1"/>
        <end position="21"/>
    </location>
</feature>
<keyword evidence="1" id="KW-0812">Transmembrane</keyword>
<dbReference type="Proteomes" id="UP001061302">
    <property type="component" value="Chromosome"/>
</dbReference>
<keyword evidence="1" id="KW-1133">Transmembrane helix</keyword>
<keyword evidence="1" id="KW-0472">Membrane</keyword>
<sequence length="180" mass="19757">MPHRLLWIVLMLCSWVGIAGAATADTPLATPAASAASVSLPLADEAAYTAEINAWLERQRREQEAYLVRQAWIARGVLLGLTAGFAVFALAVWRTGRPPLFKASRILLWTPCFLLAATWFFPMLIIAVLAFAPVLPWLWWKRVLPWLELAAASVLYLTALGGLWLVFSTLAQLASQGAGR</sequence>
<evidence type="ECO:0000256" key="1">
    <source>
        <dbReference type="SAM" id="Phobius"/>
    </source>
</evidence>
<feature type="chain" id="PRO_5046643719" evidence="2">
    <location>
        <begin position="22"/>
        <end position="180"/>
    </location>
</feature>
<feature type="transmembrane region" description="Helical" evidence="1">
    <location>
        <begin position="72"/>
        <end position="94"/>
    </location>
</feature>
<keyword evidence="4" id="KW-1185">Reference proteome</keyword>
<feature type="transmembrane region" description="Helical" evidence="1">
    <location>
        <begin position="106"/>
        <end position="134"/>
    </location>
</feature>
<protein>
    <submittedName>
        <fullName evidence="3">Uncharacterized protein</fullName>
    </submittedName>
</protein>
<reference evidence="3" key="1">
    <citation type="submission" date="2022-10" db="EMBL/GenBank/DDBJ databases">
        <title>Chitiniphilus purpureus sp. nov., a novel chitin-degrading bacterium isolated from crawfish pond sediment.</title>
        <authorList>
            <person name="Li K."/>
        </authorList>
    </citation>
    <scope>NUCLEOTIDE SEQUENCE</scope>
    <source>
        <strain evidence="3">CD1</strain>
    </source>
</reference>
<dbReference type="EMBL" id="CP106753">
    <property type="protein sequence ID" value="UXY13755.1"/>
    <property type="molecule type" value="Genomic_DNA"/>
</dbReference>
<keyword evidence="2" id="KW-0732">Signal</keyword>
<evidence type="ECO:0000256" key="2">
    <source>
        <dbReference type="SAM" id="SignalP"/>
    </source>
</evidence>
<accession>A0ABY6DHD7</accession>
<evidence type="ECO:0000313" key="3">
    <source>
        <dbReference type="EMBL" id="UXY13755.1"/>
    </source>
</evidence>
<gene>
    <name evidence="3" type="ORF">N8I74_10520</name>
</gene>
<organism evidence="3 4">
    <name type="scientific">Chitiniphilus purpureus</name>
    <dbReference type="NCBI Taxonomy" id="2981137"/>
    <lineage>
        <taxon>Bacteria</taxon>
        <taxon>Pseudomonadati</taxon>
        <taxon>Pseudomonadota</taxon>
        <taxon>Betaproteobacteria</taxon>
        <taxon>Neisseriales</taxon>
        <taxon>Chitinibacteraceae</taxon>
        <taxon>Chitiniphilus</taxon>
    </lineage>
</organism>
<evidence type="ECO:0000313" key="4">
    <source>
        <dbReference type="Proteomes" id="UP001061302"/>
    </source>
</evidence>